<keyword evidence="9" id="KW-0998">Cell outer membrane</keyword>
<gene>
    <name evidence="12" type="ORF">METZ01_LOCUS150563</name>
</gene>
<dbReference type="GO" id="GO:0006826">
    <property type="term" value="P:iron ion transport"/>
    <property type="evidence" value="ECO:0007669"/>
    <property type="project" value="UniProtKB-KW"/>
</dbReference>
<evidence type="ECO:0000256" key="7">
    <source>
        <dbReference type="ARBA" id="ARBA00023077"/>
    </source>
</evidence>
<keyword evidence="8" id="KW-0472">Membrane</keyword>
<evidence type="ECO:0000259" key="11">
    <source>
        <dbReference type="Pfam" id="PF07715"/>
    </source>
</evidence>
<keyword evidence="3" id="KW-0410">Iron transport</keyword>
<dbReference type="AlphaFoldDB" id="A0A382A8J2"/>
<proteinExistence type="predicted"/>
<organism evidence="12">
    <name type="scientific">marine metagenome</name>
    <dbReference type="NCBI Taxonomy" id="408172"/>
    <lineage>
        <taxon>unclassified sequences</taxon>
        <taxon>metagenomes</taxon>
        <taxon>ecological metagenomes</taxon>
    </lineage>
</organism>
<keyword evidence="2" id="KW-0813">Transport</keyword>
<keyword evidence="6" id="KW-0406">Ion transport</keyword>
<accession>A0A382A8J2</accession>
<comment type="subcellular location">
    <subcellularLocation>
        <location evidence="1">Cell outer membrane</location>
        <topology evidence="1">Multi-pass membrane protein</topology>
    </subcellularLocation>
</comment>
<dbReference type="GO" id="GO:0009279">
    <property type="term" value="C:cell outer membrane"/>
    <property type="evidence" value="ECO:0007669"/>
    <property type="project" value="UniProtKB-SubCell"/>
</dbReference>
<dbReference type="EMBL" id="UINC01024318">
    <property type="protein sequence ID" value="SVA97709.1"/>
    <property type="molecule type" value="Genomic_DNA"/>
</dbReference>
<keyword evidence="7" id="KW-0798">TonB box</keyword>
<dbReference type="InterPro" id="IPR012910">
    <property type="entry name" value="Plug_dom"/>
</dbReference>
<feature type="non-terminal residue" evidence="12">
    <location>
        <position position="1"/>
    </location>
</feature>
<dbReference type="PANTHER" id="PTHR32552:SF81">
    <property type="entry name" value="TONB-DEPENDENT OUTER MEMBRANE RECEPTOR"/>
    <property type="match status" value="1"/>
</dbReference>
<dbReference type="InterPro" id="IPR039426">
    <property type="entry name" value="TonB-dep_rcpt-like"/>
</dbReference>
<dbReference type="Gene3D" id="2.40.170.20">
    <property type="entry name" value="TonB-dependent receptor, beta-barrel domain"/>
    <property type="match status" value="2"/>
</dbReference>
<evidence type="ECO:0000256" key="5">
    <source>
        <dbReference type="ARBA" id="ARBA00023004"/>
    </source>
</evidence>
<evidence type="ECO:0000259" key="10">
    <source>
        <dbReference type="Pfam" id="PF00593"/>
    </source>
</evidence>
<keyword evidence="4" id="KW-0812">Transmembrane</keyword>
<evidence type="ECO:0000256" key="3">
    <source>
        <dbReference type="ARBA" id="ARBA00022496"/>
    </source>
</evidence>
<reference evidence="12" key="1">
    <citation type="submission" date="2018-05" db="EMBL/GenBank/DDBJ databases">
        <authorList>
            <person name="Lanie J.A."/>
            <person name="Ng W.-L."/>
            <person name="Kazmierczak K.M."/>
            <person name="Andrzejewski T.M."/>
            <person name="Davidsen T.M."/>
            <person name="Wayne K.J."/>
            <person name="Tettelin H."/>
            <person name="Glass J.I."/>
            <person name="Rusch D."/>
            <person name="Podicherti R."/>
            <person name="Tsui H.-C.T."/>
            <person name="Winkler M.E."/>
        </authorList>
    </citation>
    <scope>NUCLEOTIDE SEQUENCE</scope>
</reference>
<sequence length="798" mass="88036">QGFAQSRGSSLIEEVVVTARKREESLQDAPLAVTALTAEQLDFRGLSDIENLDQFTPNLVLNTSPTYSNVTNAAAYIRGIGQNDFTPVIDPGVGMYVDGVYLGRSVGAILNLVDLERIEVLRGPQGTLFGRNTIGGAIVLHSKKPNEEFGGKVDLKYGKDNRINVRGTVNVPLTDNLFSRFSVASFNQDGYVKRVSDGTDFGDDDTIAARIGLRWLPNDNLDINFAADYSRDRENGSPALLTGYMPISLGLAAGGGPSQHTAANTIAAQLATGGPASFVGGEFFDVTHPSGFPFQVLACEAPSNTNNPLCANSSFFDDGSKNKSFGTDPTFAELDVWGASLTIDWEINDTLEVKSISAWREFDGHFEGDQDGTPVSVSYLIDIYEHEQFSQELQLLGTSFDDRLDWIIGGYFFNEQGKNINPVRFSQVHIQSGGHYENEAWAVFGQGNWHINDQLDLTLGLRYTEDSKDYLPDQFFEVLTIGPLPFTCPAGLPVPPAAVCGVGDRVLPFETVTRETTEFVPMVNLSYRWNEGLMTYLMYSEGFKSGGYTQRIFPPEPSLPGFEPEFVKSYEVGFKYDGWDNRLRFNLAFFFTDYTDVQLLTTDPSRLGPFVTNAGDAEVIGLEMETVVNPAEGWYISASVGTQDPEWTSLNDTVVGLTLDSRFQFISKWTTNVQIYKEIPIGNWGFLTPRLEWSYRTKWGTNTAGLPRENGATEAVNVGPLAGVPLSFGVANPNLLNDELHLLNASVKWDVKDTGLSLNAGIDNITHEQYQVFGNYQDAFGFTQQTFHRGREWYISGS</sequence>
<dbReference type="PROSITE" id="PS52016">
    <property type="entry name" value="TONB_DEPENDENT_REC_3"/>
    <property type="match status" value="1"/>
</dbReference>
<evidence type="ECO:0000256" key="2">
    <source>
        <dbReference type="ARBA" id="ARBA00022448"/>
    </source>
</evidence>
<dbReference type="InterPro" id="IPR036942">
    <property type="entry name" value="Beta-barrel_TonB_sf"/>
</dbReference>
<evidence type="ECO:0000256" key="6">
    <source>
        <dbReference type="ARBA" id="ARBA00023065"/>
    </source>
</evidence>
<evidence type="ECO:0000313" key="12">
    <source>
        <dbReference type="EMBL" id="SVA97709.1"/>
    </source>
</evidence>
<keyword evidence="5" id="KW-0408">Iron</keyword>
<feature type="non-terminal residue" evidence="12">
    <location>
        <position position="798"/>
    </location>
</feature>
<evidence type="ECO:0000256" key="4">
    <source>
        <dbReference type="ARBA" id="ARBA00022692"/>
    </source>
</evidence>
<name>A0A382A8J2_9ZZZZ</name>
<dbReference type="PANTHER" id="PTHR32552">
    <property type="entry name" value="FERRICHROME IRON RECEPTOR-RELATED"/>
    <property type="match status" value="1"/>
</dbReference>
<protein>
    <recommendedName>
        <fullName evidence="13">TonB-dependent receptor plug domain-containing protein</fullName>
    </recommendedName>
</protein>
<evidence type="ECO:0000256" key="8">
    <source>
        <dbReference type="ARBA" id="ARBA00023136"/>
    </source>
</evidence>
<dbReference type="Pfam" id="PF07715">
    <property type="entry name" value="Plug"/>
    <property type="match status" value="1"/>
</dbReference>
<dbReference type="SUPFAM" id="SSF56935">
    <property type="entry name" value="Porins"/>
    <property type="match status" value="1"/>
</dbReference>
<feature type="domain" description="TonB-dependent receptor plug" evidence="11">
    <location>
        <begin position="26"/>
        <end position="137"/>
    </location>
</feature>
<dbReference type="InterPro" id="IPR000531">
    <property type="entry name" value="Beta-barrel_TonB"/>
</dbReference>
<evidence type="ECO:0008006" key="13">
    <source>
        <dbReference type="Google" id="ProtNLM"/>
    </source>
</evidence>
<evidence type="ECO:0000256" key="9">
    <source>
        <dbReference type="ARBA" id="ARBA00023237"/>
    </source>
</evidence>
<dbReference type="Pfam" id="PF00593">
    <property type="entry name" value="TonB_dep_Rec_b-barrel"/>
    <property type="match status" value="1"/>
</dbReference>
<feature type="domain" description="TonB-dependent receptor-like beta-barrel" evidence="10">
    <location>
        <begin position="318"/>
        <end position="765"/>
    </location>
</feature>
<evidence type="ECO:0000256" key="1">
    <source>
        <dbReference type="ARBA" id="ARBA00004571"/>
    </source>
</evidence>